<evidence type="ECO:0000256" key="3">
    <source>
        <dbReference type="ARBA" id="ARBA00022896"/>
    </source>
</evidence>
<dbReference type="GO" id="GO:0004656">
    <property type="term" value="F:procollagen-proline 4-dioxygenase activity"/>
    <property type="evidence" value="ECO:0007669"/>
    <property type="project" value="TreeGrafter"/>
</dbReference>
<dbReference type="GO" id="GO:0031418">
    <property type="term" value="F:L-ascorbic acid binding"/>
    <property type="evidence" value="ECO:0007669"/>
    <property type="project" value="UniProtKB-KW"/>
</dbReference>
<dbReference type="SMART" id="SM00702">
    <property type="entry name" value="P4Hc"/>
    <property type="match status" value="1"/>
</dbReference>
<evidence type="ECO:0000256" key="2">
    <source>
        <dbReference type="ARBA" id="ARBA00022723"/>
    </source>
</evidence>
<dbReference type="InterPro" id="IPR044862">
    <property type="entry name" value="Pro_4_hyd_alph_FE2OG_OXY"/>
</dbReference>
<gene>
    <name evidence="8" type="ORF">NS331_15380</name>
</gene>
<dbReference type="Proteomes" id="UP000072741">
    <property type="component" value="Unassembled WGS sequence"/>
</dbReference>
<accession>A0A147GRU9</accession>
<dbReference type="InterPro" id="IPR005123">
    <property type="entry name" value="Oxoglu/Fe-dep_dioxygenase_dom"/>
</dbReference>
<reference evidence="8 9" key="1">
    <citation type="journal article" date="2016" name="Front. Microbiol.">
        <title>Genomic Resource of Rice Seed Associated Bacteria.</title>
        <authorList>
            <person name="Midha S."/>
            <person name="Bansal K."/>
            <person name="Sharma S."/>
            <person name="Kumar N."/>
            <person name="Patil P.P."/>
            <person name="Chaudhry V."/>
            <person name="Patil P.B."/>
        </authorList>
    </citation>
    <scope>NUCLEOTIDE SEQUENCE [LARGE SCALE GENOMIC DNA]</scope>
    <source>
        <strain evidence="8 9">NS331</strain>
    </source>
</reference>
<dbReference type="RefSeq" id="WP_058642838.1">
    <property type="nucleotide sequence ID" value="NZ_LDSL01000096.1"/>
</dbReference>
<evidence type="ECO:0000313" key="9">
    <source>
        <dbReference type="Proteomes" id="UP000072741"/>
    </source>
</evidence>
<dbReference type="Gene3D" id="2.60.120.620">
    <property type="entry name" value="q2cbj1_9rhob like domain"/>
    <property type="match status" value="1"/>
</dbReference>
<proteinExistence type="predicted"/>
<evidence type="ECO:0000256" key="6">
    <source>
        <dbReference type="ARBA" id="ARBA00023004"/>
    </source>
</evidence>
<dbReference type="PATRIC" id="fig|433924.3.peg.5253"/>
<dbReference type="AlphaFoldDB" id="A0A147GRU9"/>
<keyword evidence="3" id="KW-0847">Vitamin C</keyword>
<sequence>MSTVLRFQPALGDWITHNLDAGAPSAGLVDAMVGQGMSARAAQAIVDAFVAARQQGTAPPLDQVALPDDEPARPIVPRARLAPGHRIAAADRVVTVQARGHDPVWAALGPVLDADECRALIDMARPRLRPSTLVDPASGRDVVSRQRSSWGMFFRPGENALVARLDRRLSALMNLPLENGEGLQLLHYPAGAGSEPHHDYLAPTNAANRASVARSGQRVSTLVTYLNDVPAGGQTVFPQLGLAFSPVQGHACYFEYGDGRGGVDPRCLHASTPVEEGEKWVVTKWMRERRFVSAGEAADG</sequence>
<keyword evidence="4 8" id="KW-0223">Dioxygenase</keyword>
<keyword evidence="9" id="KW-1185">Reference proteome</keyword>
<keyword evidence="6" id="KW-0408">Iron</keyword>
<dbReference type="OrthoDB" id="269774at2"/>
<dbReference type="EMBL" id="LDSL01000096">
    <property type="protein sequence ID" value="KTT18969.1"/>
    <property type="molecule type" value="Genomic_DNA"/>
</dbReference>
<dbReference type="PANTHER" id="PTHR10869:SF246">
    <property type="entry name" value="TRANSMEMBRANE PROLYL 4-HYDROXYLASE"/>
    <property type="match status" value="1"/>
</dbReference>
<comment type="caution">
    <text evidence="8">The sequence shown here is derived from an EMBL/GenBank/DDBJ whole genome shotgun (WGS) entry which is preliminary data.</text>
</comment>
<protein>
    <submittedName>
        <fullName evidence="8">Proline dioxygenase</fullName>
    </submittedName>
</protein>
<evidence type="ECO:0000256" key="4">
    <source>
        <dbReference type="ARBA" id="ARBA00022964"/>
    </source>
</evidence>
<keyword evidence="2" id="KW-0479">Metal-binding</keyword>
<evidence type="ECO:0000256" key="1">
    <source>
        <dbReference type="ARBA" id="ARBA00001961"/>
    </source>
</evidence>
<evidence type="ECO:0000313" key="8">
    <source>
        <dbReference type="EMBL" id="KTT18969.1"/>
    </source>
</evidence>
<feature type="domain" description="Fe2OG dioxygenase" evidence="7">
    <location>
        <begin position="179"/>
        <end position="288"/>
    </location>
</feature>
<organism evidence="8 9">
    <name type="scientific">Pseudacidovorax intermedius</name>
    <dbReference type="NCBI Taxonomy" id="433924"/>
    <lineage>
        <taxon>Bacteria</taxon>
        <taxon>Pseudomonadati</taxon>
        <taxon>Pseudomonadota</taxon>
        <taxon>Betaproteobacteria</taxon>
        <taxon>Burkholderiales</taxon>
        <taxon>Comamonadaceae</taxon>
        <taxon>Pseudacidovorax</taxon>
    </lineage>
</organism>
<evidence type="ECO:0000259" key="7">
    <source>
        <dbReference type="PROSITE" id="PS51471"/>
    </source>
</evidence>
<keyword evidence="5" id="KW-0560">Oxidoreductase</keyword>
<name>A0A147GRU9_9BURK</name>
<dbReference type="Pfam" id="PF13640">
    <property type="entry name" value="2OG-FeII_Oxy_3"/>
    <property type="match status" value="1"/>
</dbReference>
<comment type="cofactor">
    <cofactor evidence="1">
        <name>L-ascorbate</name>
        <dbReference type="ChEBI" id="CHEBI:38290"/>
    </cofactor>
</comment>
<dbReference type="InterPro" id="IPR006620">
    <property type="entry name" value="Pro_4_hyd_alph"/>
</dbReference>
<dbReference type="InterPro" id="IPR045054">
    <property type="entry name" value="P4HA-like"/>
</dbReference>
<evidence type="ECO:0000256" key="5">
    <source>
        <dbReference type="ARBA" id="ARBA00023002"/>
    </source>
</evidence>
<dbReference type="PROSITE" id="PS51471">
    <property type="entry name" value="FE2OG_OXY"/>
    <property type="match status" value="1"/>
</dbReference>
<dbReference type="GO" id="GO:0005506">
    <property type="term" value="F:iron ion binding"/>
    <property type="evidence" value="ECO:0007669"/>
    <property type="project" value="InterPro"/>
</dbReference>
<dbReference type="PANTHER" id="PTHR10869">
    <property type="entry name" value="PROLYL 4-HYDROXYLASE ALPHA SUBUNIT"/>
    <property type="match status" value="1"/>
</dbReference>